<protein>
    <submittedName>
        <fullName evidence="1">Uncharacterized protein</fullName>
    </submittedName>
</protein>
<dbReference type="EMBL" id="MBFS01000955">
    <property type="protein sequence ID" value="PVV01596.1"/>
    <property type="molecule type" value="Genomic_DNA"/>
</dbReference>
<comment type="caution">
    <text evidence="1">The sequence shown here is derived from an EMBL/GenBank/DDBJ whole genome shotgun (WGS) entry which is preliminary data.</text>
</comment>
<accession>A0A2T9ZAH4</accession>
<feature type="non-terminal residue" evidence="1">
    <location>
        <position position="103"/>
    </location>
</feature>
<organism evidence="1 2">
    <name type="scientific">Smittium megazygosporum</name>
    <dbReference type="NCBI Taxonomy" id="133381"/>
    <lineage>
        <taxon>Eukaryota</taxon>
        <taxon>Fungi</taxon>
        <taxon>Fungi incertae sedis</taxon>
        <taxon>Zoopagomycota</taxon>
        <taxon>Kickxellomycotina</taxon>
        <taxon>Harpellomycetes</taxon>
        <taxon>Harpellales</taxon>
        <taxon>Legeriomycetaceae</taxon>
        <taxon>Smittium</taxon>
    </lineage>
</organism>
<gene>
    <name evidence="1" type="ORF">BB560_003979</name>
</gene>
<sequence length="103" mass="11962">MSTTDPSAAKPDGFAIGSINFPSKKLNITNKNKLLLWNIDELSSDTVRRHLKHVAKDTYQQFKVNKVKQYNKNYRFEITKKDNKLINLSKNNIKSLTKSLRCY</sequence>
<dbReference type="Proteomes" id="UP000245609">
    <property type="component" value="Unassembled WGS sequence"/>
</dbReference>
<name>A0A2T9ZAH4_9FUNG</name>
<proteinExistence type="predicted"/>
<dbReference type="AlphaFoldDB" id="A0A2T9ZAH4"/>
<reference evidence="1 2" key="1">
    <citation type="journal article" date="2018" name="MBio">
        <title>Comparative Genomics Reveals the Core Gene Toolbox for the Fungus-Insect Symbiosis.</title>
        <authorList>
            <person name="Wang Y."/>
            <person name="Stata M."/>
            <person name="Wang W."/>
            <person name="Stajich J.E."/>
            <person name="White M.M."/>
            <person name="Moncalvo J.M."/>
        </authorList>
    </citation>
    <scope>NUCLEOTIDE SEQUENCE [LARGE SCALE GENOMIC DNA]</scope>
    <source>
        <strain evidence="1 2">SC-DP-2</strain>
    </source>
</reference>
<keyword evidence="2" id="KW-1185">Reference proteome</keyword>
<evidence type="ECO:0000313" key="1">
    <source>
        <dbReference type="EMBL" id="PVV01596.1"/>
    </source>
</evidence>
<evidence type="ECO:0000313" key="2">
    <source>
        <dbReference type="Proteomes" id="UP000245609"/>
    </source>
</evidence>